<dbReference type="InterPro" id="IPR006616">
    <property type="entry name" value="DM9_repeat"/>
</dbReference>
<dbReference type="EMBL" id="NIRI02000042">
    <property type="protein sequence ID" value="KAG5449115.1"/>
    <property type="molecule type" value="Genomic_DNA"/>
</dbReference>
<dbReference type="Proteomes" id="UP000286415">
    <property type="component" value="Unassembled WGS sequence"/>
</dbReference>
<protein>
    <submittedName>
        <fullName evidence="1">Uncharacterized protein</fullName>
    </submittedName>
</protein>
<proteinExistence type="predicted"/>
<organism evidence="1 2">
    <name type="scientific">Clonorchis sinensis</name>
    <name type="common">Chinese liver fluke</name>
    <dbReference type="NCBI Taxonomy" id="79923"/>
    <lineage>
        <taxon>Eukaryota</taxon>
        <taxon>Metazoa</taxon>
        <taxon>Spiralia</taxon>
        <taxon>Lophotrochozoa</taxon>
        <taxon>Platyhelminthes</taxon>
        <taxon>Trematoda</taxon>
        <taxon>Digenea</taxon>
        <taxon>Opisthorchiida</taxon>
        <taxon>Opisthorchiata</taxon>
        <taxon>Opisthorchiidae</taxon>
        <taxon>Clonorchis</taxon>
    </lineage>
</organism>
<sequence length="158" mass="17836">MLLETLRQPVTGLALLGFHQAAWCSTFSCLKIPQIRDSAGFQVSLSKKTKLFANECISLICKHIFIDLDVIRTHTKMLGYREASLSWLPIYEGDKPPPHAVEADKEIYVIRARHQDDVLPGKWPLHIGHIAHLPFHDLEVEVTTFEVLCDTGLYSGKS</sequence>
<keyword evidence="2" id="KW-1185">Reference proteome</keyword>
<evidence type="ECO:0000313" key="2">
    <source>
        <dbReference type="Proteomes" id="UP000286415"/>
    </source>
</evidence>
<feature type="non-terminal residue" evidence="1">
    <location>
        <position position="158"/>
    </location>
</feature>
<comment type="caution">
    <text evidence="1">The sequence shown here is derived from an EMBL/GenBank/DDBJ whole genome shotgun (WGS) entry which is preliminary data.</text>
</comment>
<dbReference type="OrthoDB" id="2142040at2759"/>
<gene>
    <name evidence="1" type="ORF">CSKR_100230</name>
</gene>
<reference evidence="1 2" key="2">
    <citation type="journal article" date="2021" name="Genomics">
        <title>High-quality reference genome for Clonorchis sinensis.</title>
        <authorList>
            <person name="Young N.D."/>
            <person name="Stroehlein A.J."/>
            <person name="Kinkar L."/>
            <person name="Wang T."/>
            <person name="Sohn W.M."/>
            <person name="Chang B.C.H."/>
            <person name="Kaur P."/>
            <person name="Weisz D."/>
            <person name="Dudchenko O."/>
            <person name="Aiden E.L."/>
            <person name="Korhonen P.K."/>
            <person name="Gasser R.B."/>
        </authorList>
    </citation>
    <scope>NUCLEOTIDE SEQUENCE [LARGE SCALE GENOMIC DNA]</scope>
    <source>
        <strain evidence="1">Cs-k2</strain>
    </source>
</reference>
<accession>A0A8T1MJV9</accession>
<dbReference type="SMART" id="SM00696">
    <property type="entry name" value="DM9"/>
    <property type="match status" value="1"/>
</dbReference>
<dbReference type="AlphaFoldDB" id="A0A8T1MJV9"/>
<evidence type="ECO:0000313" key="1">
    <source>
        <dbReference type="EMBL" id="KAG5449115.1"/>
    </source>
</evidence>
<dbReference type="PROSITE" id="PS51257">
    <property type="entry name" value="PROKAR_LIPOPROTEIN"/>
    <property type="match status" value="1"/>
</dbReference>
<reference evidence="1 2" key="1">
    <citation type="journal article" date="2018" name="Biotechnol. Adv.">
        <title>Improved genomic resources and new bioinformatic workflow for the carcinogenic parasite Clonorchis sinensis: Biotechnological implications.</title>
        <authorList>
            <person name="Wang D."/>
            <person name="Korhonen P.K."/>
            <person name="Gasser R.B."/>
            <person name="Young N.D."/>
        </authorList>
    </citation>
    <scope>NUCLEOTIDE SEQUENCE [LARGE SCALE GENOMIC DNA]</scope>
    <source>
        <strain evidence="1">Cs-k2</strain>
    </source>
</reference>
<name>A0A8T1MJV9_CLOSI</name>
<dbReference type="Pfam" id="PF11901">
    <property type="entry name" value="DM9"/>
    <property type="match status" value="1"/>
</dbReference>